<dbReference type="SMART" id="SM00369">
    <property type="entry name" value="LRR_TYP"/>
    <property type="match status" value="12"/>
</dbReference>
<dbReference type="OrthoDB" id="427974at2759"/>
<reference evidence="7" key="2">
    <citation type="submission" date="2012-11" db="EMBL/GenBank/DDBJ databases">
        <authorList>
            <person name="Kuo A."/>
            <person name="Curtis B.A."/>
            <person name="Tanifuji G."/>
            <person name="Burki F."/>
            <person name="Gruber A."/>
            <person name="Irimia M."/>
            <person name="Maruyama S."/>
            <person name="Arias M.C."/>
            <person name="Ball S.G."/>
            <person name="Gile G.H."/>
            <person name="Hirakawa Y."/>
            <person name="Hopkins J.F."/>
            <person name="Rensing S.A."/>
            <person name="Schmutz J."/>
            <person name="Symeonidi A."/>
            <person name="Elias M."/>
            <person name="Eveleigh R.J."/>
            <person name="Herman E.K."/>
            <person name="Klute M.J."/>
            <person name="Nakayama T."/>
            <person name="Obornik M."/>
            <person name="Reyes-Prieto A."/>
            <person name="Armbrust E.V."/>
            <person name="Aves S.J."/>
            <person name="Beiko R.G."/>
            <person name="Coutinho P."/>
            <person name="Dacks J.B."/>
            <person name="Durnford D.G."/>
            <person name="Fast N.M."/>
            <person name="Green B.R."/>
            <person name="Grisdale C."/>
            <person name="Hempe F."/>
            <person name="Henrissat B."/>
            <person name="Hoppner M.P."/>
            <person name="Ishida K.-I."/>
            <person name="Kim E."/>
            <person name="Koreny L."/>
            <person name="Kroth P.G."/>
            <person name="Liu Y."/>
            <person name="Malik S.-B."/>
            <person name="Maier U.G."/>
            <person name="McRose D."/>
            <person name="Mock T."/>
            <person name="Neilson J.A."/>
            <person name="Onodera N.T."/>
            <person name="Poole A.M."/>
            <person name="Pritham E.J."/>
            <person name="Richards T.A."/>
            <person name="Rocap G."/>
            <person name="Roy S.W."/>
            <person name="Sarai C."/>
            <person name="Schaack S."/>
            <person name="Shirato S."/>
            <person name="Slamovits C.H."/>
            <person name="Spencer D.F."/>
            <person name="Suzuki S."/>
            <person name="Worden A.Z."/>
            <person name="Zauner S."/>
            <person name="Barry K."/>
            <person name="Bell C."/>
            <person name="Bharti A.K."/>
            <person name="Crow J.A."/>
            <person name="Grimwood J."/>
            <person name="Kramer R."/>
            <person name="Lindquist E."/>
            <person name="Lucas S."/>
            <person name="Salamov A."/>
            <person name="McFadden G.I."/>
            <person name="Lane C.E."/>
            <person name="Keeling P.J."/>
            <person name="Gray M.W."/>
            <person name="Grigoriev I.V."/>
            <person name="Archibald J.M."/>
        </authorList>
    </citation>
    <scope>NUCLEOTIDE SEQUENCE</scope>
    <source>
        <strain evidence="7">CCMP2712</strain>
    </source>
</reference>
<dbReference type="Pfam" id="PF12799">
    <property type="entry name" value="LRR_4"/>
    <property type="match status" value="1"/>
</dbReference>
<dbReference type="InterPro" id="IPR012334">
    <property type="entry name" value="Pectin_lyas_fold"/>
</dbReference>
<dbReference type="GO" id="GO:0005737">
    <property type="term" value="C:cytoplasm"/>
    <property type="evidence" value="ECO:0007669"/>
    <property type="project" value="TreeGrafter"/>
</dbReference>
<organism evidence="5">
    <name type="scientific">Guillardia theta (strain CCMP2712)</name>
    <name type="common">Cryptophyte</name>
    <dbReference type="NCBI Taxonomy" id="905079"/>
    <lineage>
        <taxon>Eukaryota</taxon>
        <taxon>Cryptophyceae</taxon>
        <taxon>Pyrenomonadales</taxon>
        <taxon>Geminigeraceae</taxon>
        <taxon>Guillardia</taxon>
    </lineage>
</organism>
<dbReference type="InterPro" id="IPR039448">
    <property type="entry name" value="Beta_helix"/>
</dbReference>
<proteinExistence type="predicted"/>
<reference evidence="5 7" key="1">
    <citation type="journal article" date="2012" name="Nature">
        <title>Algal genomes reveal evolutionary mosaicism and the fate of nucleomorphs.</title>
        <authorList>
            <consortium name="DOE Joint Genome Institute"/>
            <person name="Curtis B.A."/>
            <person name="Tanifuji G."/>
            <person name="Burki F."/>
            <person name="Gruber A."/>
            <person name="Irimia M."/>
            <person name="Maruyama S."/>
            <person name="Arias M.C."/>
            <person name="Ball S.G."/>
            <person name="Gile G.H."/>
            <person name="Hirakawa Y."/>
            <person name="Hopkins J.F."/>
            <person name="Kuo A."/>
            <person name="Rensing S.A."/>
            <person name="Schmutz J."/>
            <person name="Symeonidi A."/>
            <person name="Elias M."/>
            <person name="Eveleigh R.J."/>
            <person name="Herman E.K."/>
            <person name="Klute M.J."/>
            <person name="Nakayama T."/>
            <person name="Obornik M."/>
            <person name="Reyes-Prieto A."/>
            <person name="Armbrust E.V."/>
            <person name="Aves S.J."/>
            <person name="Beiko R.G."/>
            <person name="Coutinho P."/>
            <person name="Dacks J.B."/>
            <person name="Durnford D.G."/>
            <person name="Fast N.M."/>
            <person name="Green B.R."/>
            <person name="Grisdale C.J."/>
            <person name="Hempel F."/>
            <person name="Henrissat B."/>
            <person name="Hoppner M.P."/>
            <person name="Ishida K."/>
            <person name="Kim E."/>
            <person name="Koreny L."/>
            <person name="Kroth P.G."/>
            <person name="Liu Y."/>
            <person name="Malik S.B."/>
            <person name="Maier U.G."/>
            <person name="McRose D."/>
            <person name="Mock T."/>
            <person name="Neilson J.A."/>
            <person name="Onodera N.T."/>
            <person name="Poole A.M."/>
            <person name="Pritham E.J."/>
            <person name="Richards T.A."/>
            <person name="Rocap G."/>
            <person name="Roy S.W."/>
            <person name="Sarai C."/>
            <person name="Schaack S."/>
            <person name="Shirato S."/>
            <person name="Slamovits C.H."/>
            <person name="Spencer D.F."/>
            <person name="Suzuki S."/>
            <person name="Worden A.Z."/>
            <person name="Zauner S."/>
            <person name="Barry K."/>
            <person name="Bell C."/>
            <person name="Bharti A.K."/>
            <person name="Crow J.A."/>
            <person name="Grimwood J."/>
            <person name="Kramer R."/>
            <person name="Lindquist E."/>
            <person name="Lucas S."/>
            <person name="Salamov A."/>
            <person name="McFadden G.I."/>
            <person name="Lane C.E."/>
            <person name="Keeling P.J."/>
            <person name="Gray M.W."/>
            <person name="Grigoriev I.V."/>
            <person name="Archibald J.M."/>
        </authorList>
    </citation>
    <scope>NUCLEOTIDE SEQUENCE</scope>
    <source>
        <strain evidence="5 7">CCMP2712</strain>
    </source>
</reference>
<dbReference type="KEGG" id="gtt:GUITHDRAFT_147713"/>
<feature type="region of interest" description="Disordered" evidence="3">
    <location>
        <begin position="337"/>
        <end position="362"/>
    </location>
</feature>
<dbReference type="InterPro" id="IPR032675">
    <property type="entry name" value="LRR_dom_sf"/>
</dbReference>
<evidence type="ECO:0000256" key="3">
    <source>
        <dbReference type="SAM" id="MobiDB-lite"/>
    </source>
</evidence>
<dbReference type="InterPro" id="IPR001611">
    <property type="entry name" value="Leu-rich_rpt"/>
</dbReference>
<dbReference type="PaxDb" id="55529-EKX33693"/>
<dbReference type="eggNOG" id="KOG1777">
    <property type="taxonomic scope" value="Eukaryota"/>
</dbReference>
<reference evidence="6" key="3">
    <citation type="submission" date="2016-03" db="UniProtKB">
        <authorList>
            <consortium name="EnsemblProtists"/>
        </authorList>
    </citation>
    <scope>IDENTIFICATION</scope>
</reference>
<dbReference type="EMBL" id="JH993132">
    <property type="protein sequence ID" value="EKX33693.1"/>
    <property type="molecule type" value="Genomic_DNA"/>
</dbReference>
<dbReference type="EnsemblProtists" id="EKX33693">
    <property type="protein sequence ID" value="EKX33693"/>
    <property type="gene ID" value="GUITHDRAFT_147713"/>
</dbReference>
<dbReference type="PROSITE" id="PS51450">
    <property type="entry name" value="LRR"/>
    <property type="match status" value="6"/>
</dbReference>
<dbReference type="Pfam" id="PF13855">
    <property type="entry name" value="LRR_8"/>
    <property type="match status" value="3"/>
</dbReference>
<keyword evidence="2" id="KW-0677">Repeat</keyword>
<dbReference type="InterPro" id="IPR011050">
    <property type="entry name" value="Pectin_lyase_fold/virulence"/>
</dbReference>
<evidence type="ECO:0000256" key="1">
    <source>
        <dbReference type="ARBA" id="ARBA00022614"/>
    </source>
</evidence>
<sequence length="1172" mass="128124">MVVFHNYLGAVEMHIRSSIIKLRLDNNRLERISDGIRYCTNLRELNLSSNRLSDLPETISFLTNLTQIQLNSNKFDHLPESIAFCFNLRKLIRNPNLFFLPIELGYCTQLSMLEVDDIVNFPSPETSACYLSSHELEIGGLLRLEHLHLDNNSLRSLPSSLGNITTIRVLNLRCNDLGLSISEDFSRTNSLETNVSQPPISYDDASFPLPVSMRRLKVANPKTCGPFILKILFLTQILICISLLRTYSRIAGAQAVVKYLEGVNQVREGSSIDVSEAGLNYFPRFVIDWRLVRKGAAKEGDAETGGSSEDILLLLNLDGNNLRALPEADCGQYTASVRPAGQKQKSDASGSPSLISSVKPSNSNKVAHKEGLFSHREGFGFVLQTIAGGMRALETVRHLSAAGNKLVSVPPSLSCLTLELLRLSSNFLVSLPREIFKMKSLRELSLNNNDLAELPTSISLMPALLQLSLRDNRQVAEKFPAGLLQQSLNNVKLYLRRIEQAGQQLDLSGLMLQALPSILRIGIAHTLRELVLADNQLSDLPLDLSALHSLETLDLRQNRFLRIPDVVFSLLVLKVLNLQDNPLQNLPEEILHAGSDAIFSYSRRVRASHRSGLLDLRQLGLSSLPRQIFSLSHVEDLDLSENSIRSLPDQLCWLLPNLTRLSLRKNELQAPLPLFLGLLSALTSLDLAQNKLSSLPLAIAQLTRLKTLGHAGNPLRMPTAAALASGLPNVFKLFGQLVAKGVGMSQTRHVRLEEGMQSLDRLSLAPYAKPEHHECVLIQQGRRRGCSLEDAVQEAQAGAMILLRPGRYRQPLLLQTDGVTVAGDGGCEECVICFGKEHPKENPGGEEGTSSVFSTIISKGSGICLYNLTVEWDGADSVMFPHGVAQDSAAVLVLRGDLALVNCVVHNPRGAGVILRRAAKAKISACRFASSGTTGIVIEEEVSAEVRFCDILKSKKCAILYMRASNPLIEGNRIVHSGSSGILAACSSLGIIKSNDIVASKRAGVELQDGSDPVVQQNKIYQNMFGLILSASRGKILDNVINESKFAAVSILKKTCTELTLNRIKGEQKATGMMVSGGSKVWIRQQELQGVRKGIVISEASEVSLYDSRIFHLSSDAVAISGEDLIGLVGCSLDSLDNKINFNNGVGLLVDEDCTGSMARNEVIIPLLFSLK</sequence>
<dbReference type="InterPro" id="IPR006626">
    <property type="entry name" value="PbH1"/>
</dbReference>
<dbReference type="PANTHER" id="PTHR48051:SF1">
    <property type="entry name" value="RAS SUPPRESSOR PROTEIN 1"/>
    <property type="match status" value="1"/>
</dbReference>
<evidence type="ECO:0000313" key="6">
    <source>
        <dbReference type="EnsemblProtists" id="EKX33693"/>
    </source>
</evidence>
<dbReference type="SMART" id="SM00364">
    <property type="entry name" value="LRR_BAC"/>
    <property type="match status" value="11"/>
</dbReference>
<feature type="domain" description="Right handed beta helix" evidence="4">
    <location>
        <begin position="899"/>
        <end position="1037"/>
    </location>
</feature>
<dbReference type="SMART" id="SM00710">
    <property type="entry name" value="PbH1"/>
    <property type="match status" value="7"/>
</dbReference>
<keyword evidence="7" id="KW-1185">Reference proteome</keyword>
<dbReference type="Pfam" id="PF13229">
    <property type="entry name" value="Beta_helix"/>
    <property type="match status" value="1"/>
</dbReference>
<evidence type="ECO:0000313" key="5">
    <source>
        <dbReference type="EMBL" id="EKX33693.1"/>
    </source>
</evidence>
<dbReference type="eggNOG" id="KOG0619">
    <property type="taxonomic scope" value="Eukaryota"/>
</dbReference>
<dbReference type="HOGENOM" id="CLU_274011_0_0_1"/>
<dbReference type="SUPFAM" id="SSF52047">
    <property type="entry name" value="RNI-like"/>
    <property type="match status" value="1"/>
</dbReference>
<dbReference type="SUPFAM" id="SSF51126">
    <property type="entry name" value="Pectin lyase-like"/>
    <property type="match status" value="1"/>
</dbReference>
<dbReference type="InterPro" id="IPR025875">
    <property type="entry name" value="Leu-rich_rpt_4"/>
</dbReference>
<dbReference type="AlphaFoldDB" id="L1IBS8"/>
<feature type="compositionally biased region" description="Polar residues" evidence="3">
    <location>
        <begin position="347"/>
        <end position="362"/>
    </location>
</feature>
<dbReference type="Gene3D" id="3.80.10.10">
    <property type="entry name" value="Ribonuclease Inhibitor"/>
    <property type="match status" value="5"/>
</dbReference>
<evidence type="ECO:0000256" key="2">
    <source>
        <dbReference type="ARBA" id="ARBA00022737"/>
    </source>
</evidence>
<name>L1IBS8_GUITC</name>
<accession>L1IBS8</accession>
<dbReference type="STRING" id="905079.L1IBS8"/>
<evidence type="ECO:0000313" key="7">
    <source>
        <dbReference type="Proteomes" id="UP000011087"/>
    </source>
</evidence>
<evidence type="ECO:0000259" key="4">
    <source>
        <dbReference type="Pfam" id="PF13229"/>
    </source>
</evidence>
<dbReference type="Pfam" id="PF00560">
    <property type="entry name" value="LRR_1"/>
    <property type="match status" value="1"/>
</dbReference>
<dbReference type="GeneID" id="17290457"/>
<dbReference type="Proteomes" id="UP000011087">
    <property type="component" value="Unassembled WGS sequence"/>
</dbReference>
<dbReference type="InterPro" id="IPR050216">
    <property type="entry name" value="LRR_domain-containing"/>
</dbReference>
<dbReference type="Gene3D" id="2.160.20.10">
    <property type="entry name" value="Single-stranded right-handed beta-helix, Pectin lyase-like"/>
    <property type="match status" value="1"/>
</dbReference>
<keyword evidence="1" id="KW-0433">Leucine-rich repeat</keyword>
<dbReference type="InterPro" id="IPR003591">
    <property type="entry name" value="Leu-rich_rpt_typical-subtyp"/>
</dbReference>
<protein>
    <recommendedName>
        <fullName evidence="4">Right handed beta helix domain-containing protein</fullName>
    </recommendedName>
</protein>
<gene>
    <name evidence="5" type="ORF">GUITHDRAFT_147713</name>
</gene>
<dbReference type="RefSeq" id="XP_005820673.1">
    <property type="nucleotide sequence ID" value="XM_005820616.1"/>
</dbReference>
<dbReference type="PANTHER" id="PTHR48051">
    <property type="match status" value="1"/>
</dbReference>